<evidence type="ECO:0000313" key="2">
    <source>
        <dbReference type="Proteomes" id="UP000001660"/>
    </source>
</evidence>
<accession>D8PEX3</accession>
<evidence type="ECO:0000313" key="1">
    <source>
        <dbReference type="EMBL" id="CBK41782.1"/>
    </source>
</evidence>
<keyword evidence="2" id="KW-1185">Reference proteome</keyword>
<sequence length="59" mass="6297">MSSPSQRIVAASRKLSSHLRNGVRKGLCPGKSPFAWGLSAGYDGPAAEECGHDEGRRTR</sequence>
<dbReference type="HOGENOM" id="CLU_2951718_0_0_0"/>
<dbReference type="AlphaFoldDB" id="D8PEX3"/>
<name>D8PEX3_9BACT</name>
<dbReference type="Proteomes" id="UP000001660">
    <property type="component" value="Chromosome"/>
</dbReference>
<reference evidence="1 2" key="1">
    <citation type="journal article" date="2010" name="Proc. Natl. Acad. Sci. U.S.A.">
        <title>A Nitrospira metagenome illuminates the physiology and evolution of globally important nitrite-oxidizing bacteria.</title>
        <authorList>
            <person name="Lucker S."/>
            <person name="Wagner M."/>
            <person name="Maixner F."/>
            <person name="Pelletier E."/>
            <person name="Koch H."/>
            <person name="Vacherie B."/>
            <person name="Rattei T."/>
            <person name="Sinninghe Damste J."/>
            <person name="Spieck E."/>
            <person name="Le Paslier D."/>
            <person name="Daims H."/>
        </authorList>
    </citation>
    <scope>NUCLEOTIDE SEQUENCE [LARGE SCALE GENOMIC DNA]</scope>
</reference>
<dbReference type="STRING" id="330214.NIDE2062"/>
<proteinExistence type="predicted"/>
<dbReference type="KEGG" id="nde:NIDE2062"/>
<protein>
    <submittedName>
        <fullName evidence="1">Uncharacterized protein</fullName>
    </submittedName>
</protein>
<dbReference type="EMBL" id="FP929003">
    <property type="protein sequence ID" value="CBK41782.1"/>
    <property type="molecule type" value="Genomic_DNA"/>
</dbReference>
<organism evidence="1 2">
    <name type="scientific">Nitrospira defluvii</name>
    <dbReference type="NCBI Taxonomy" id="330214"/>
    <lineage>
        <taxon>Bacteria</taxon>
        <taxon>Pseudomonadati</taxon>
        <taxon>Nitrospirota</taxon>
        <taxon>Nitrospiria</taxon>
        <taxon>Nitrospirales</taxon>
        <taxon>Nitrospiraceae</taxon>
        <taxon>Nitrospira</taxon>
    </lineage>
</organism>
<gene>
    <name evidence="1" type="ORF">NIDE2062</name>
</gene>